<protein>
    <submittedName>
        <fullName evidence="2">Uncharacterized protein</fullName>
    </submittedName>
</protein>
<evidence type="ECO:0000313" key="3">
    <source>
        <dbReference type="Proteomes" id="UP000295497"/>
    </source>
</evidence>
<feature type="transmembrane region" description="Helical" evidence="1">
    <location>
        <begin position="20"/>
        <end position="41"/>
    </location>
</feature>
<keyword evidence="1" id="KW-1133">Transmembrane helix</keyword>
<accession>A0A4P2QS02</accession>
<dbReference type="EMBL" id="CP012672">
    <property type="protein sequence ID" value="AUX33087.1"/>
    <property type="molecule type" value="Genomic_DNA"/>
</dbReference>
<keyword evidence="1" id="KW-0812">Transmembrane</keyword>
<dbReference type="RefSeq" id="WP_237245606.1">
    <property type="nucleotide sequence ID" value="NZ_CP012672.1"/>
</dbReference>
<evidence type="ECO:0000313" key="2">
    <source>
        <dbReference type="EMBL" id="AUX33087.1"/>
    </source>
</evidence>
<dbReference type="AlphaFoldDB" id="A0A4P2QS02"/>
<sequence length="122" mass="13710">MFRSRHSEVRQEEDTLPWGRVILAFAVVLAIGGALTLWAWLAMRAREADLRPSLAFPEKELGPRREVGMVQQSLFDEARLGQQLVDAQRAELRRFGVVDRERGIVSIPIDDAIELMVAGGAR</sequence>
<evidence type="ECO:0000256" key="1">
    <source>
        <dbReference type="SAM" id="Phobius"/>
    </source>
</evidence>
<reference evidence="2 3" key="1">
    <citation type="submission" date="2015-09" db="EMBL/GenBank/DDBJ databases">
        <title>Sorangium comparison.</title>
        <authorList>
            <person name="Zaburannyi N."/>
            <person name="Bunk B."/>
            <person name="Overmann J."/>
            <person name="Mueller R."/>
        </authorList>
    </citation>
    <scope>NUCLEOTIDE SEQUENCE [LARGE SCALE GENOMIC DNA]</scope>
    <source>
        <strain evidence="2 3">So ce836</strain>
    </source>
</reference>
<proteinExistence type="predicted"/>
<name>A0A4P2QS02_SORCE</name>
<keyword evidence="1" id="KW-0472">Membrane</keyword>
<gene>
    <name evidence="2" type="ORF">SOCE836_052400</name>
</gene>
<dbReference type="Proteomes" id="UP000295497">
    <property type="component" value="Chromosome"/>
</dbReference>
<organism evidence="2 3">
    <name type="scientific">Sorangium cellulosum</name>
    <name type="common">Polyangium cellulosum</name>
    <dbReference type="NCBI Taxonomy" id="56"/>
    <lineage>
        <taxon>Bacteria</taxon>
        <taxon>Pseudomonadati</taxon>
        <taxon>Myxococcota</taxon>
        <taxon>Polyangia</taxon>
        <taxon>Polyangiales</taxon>
        <taxon>Polyangiaceae</taxon>
        <taxon>Sorangium</taxon>
    </lineage>
</organism>